<evidence type="ECO:0000256" key="3">
    <source>
        <dbReference type="SAM" id="MobiDB-lite"/>
    </source>
</evidence>
<dbReference type="GO" id="GO:0006313">
    <property type="term" value="P:DNA transposition"/>
    <property type="evidence" value="ECO:0007669"/>
    <property type="project" value="InterPro"/>
</dbReference>
<dbReference type="InterPro" id="IPR005335">
    <property type="entry name" value="Terminase_ssu"/>
</dbReference>
<accession>A0A223AR39</accession>
<evidence type="ECO:0008006" key="6">
    <source>
        <dbReference type="Google" id="ProtNLM"/>
    </source>
</evidence>
<dbReference type="RefSeq" id="WP_094233630.1">
    <property type="nucleotide sequence ID" value="NZ_CP016199.1"/>
</dbReference>
<keyword evidence="2" id="KW-0231">Viral genome packaging</keyword>
<evidence type="ECO:0000256" key="2">
    <source>
        <dbReference type="ARBA" id="ARBA00023219"/>
    </source>
</evidence>
<dbReference type="OrthoDB" id="9768556at2"/>
<organism evidence="4 5">
    <name type="scientific">Mogibacterium pumilum</name>
    <dbReference type="NCBI Taxonomy" id="86332"/>
    <lineage>
        <taxon>Bacteria</taxon>
        <taxon>Bacillati</taxon>
        <taxon>Bacillota</taxon>
        <taxon>Clostridia</taxon>
        <taxon>Peptostreptococcales</taxon>
        <taxon>Anaerovoracaceae</taxon>
        <taxon>Mogibacterium</taxon>
    </lineage>
</organism>
<dbReference type="GO" id="GO:0004803">
    <property type="term" value="F:transposase activity"/>
    <property type="evidence" value="ECO:0007669"/>
    <property type="project" value="InterPro"/>
</dbReference>
<feature type="region of interest" description="Disordered" evidence="3">
    <location>
        <begin position="38"/>
        <end position="64"/>
    </location>
</feature>
<keyword evidence="5" id="KW-1185">Reference proteome</keyword>
<dbReference type="SUPFAM" id="SSF46689">
    <property type="entry name" value="Homeodomain-like"/>
    <property type="match status" value="1"/>
</dbReference>
<proteinExistence type="predicted"/>
<dbReference type="InterPro" id="IPR052404">
    <property type="entry name" value="SPP1-like_terminase"/>
</dbReference>
<feature type="compositionally biased region" description="Polar residues" evidence="3">
    <location>
        <begin position="46"/>
        <end position="56"/>
    </location>
</feature>
<evidence type="ECO:0000313" key="4">
    <source>
        <dbReference type="EMBL" id="ASS37402.1"/>
    </source>
</evidence>
<dbReference type="Gene3D" id="1.10.10.1400">
    <property type="entry name" value="Terminase, small subunit, N-terminal DNA-binding domain, HTH motif"/>
    <property type="match status" value="1"/>
</dbReference>
<reference evidence="5" key="1">
    <citation type="submission" date="2016-05" db="EMBL/GenBank/DDBJ databases">
        <authorList>
            <person name="Holder M.E."/>
            <person name="Ajami N.J."/>
            <person name="Petrosino J.F."/>
        </authorList>
    </citation>
    <scope>NUCLEOTIDE SEQUENCE [LARGE SCALE GENOMIC DNA]</scope>
    <source>
        <strain evidence="5">ATCC 700696</strain>
    </source>
</reference>
<dbReference type="PANTHER" id="PTHR41328">
    <property type="entry name" value="TERMINASE SMALL SUBUNIT-RELATED"/>
    <property type="match status" value="1"/>
</dbReference>
<dbReference type="GO" id="GO:0003677">
    <property type="term" value="F:DNA binding"/>
    <property type="evidence" value="ECO:0007669"/>
    <property type="project" value="InterPro"/>
</dbReference>
<evidence type="ECO:0000256" key="1">
    <source>
        <dbReference type="ARBA" id="ARBA00022612"/>
    </source>
</evidence>
<dbReference type="InterPro" id="IPR009057">
    <property type="entry name" value="Homeodomain-like_sf"/>
</dbReference>
<dbReference type="InterPro" id="IPR038713">
    <property type="entry name" value="Terminase_Gp1_N_sf"/>
</dbReference>
<keyword evidence="1" id="KW-1188">Viral release from host cell</keyword>
<dbReference type="Pfam" id="PF03592">
    <property type="entry name" value="Terminase_2"/>
    <property type="match status" value="1"/>
</dbReference>
<dbReference type="PANTHER" id="PTHR41328:SF3">
    <property type="entry name" value="PBSX PHAGE TERMINASE SMALL SUBUNIT"/>
    <property type="match status" value="1"/>
</dbReference>
<sequence length="270" mass="31000">MQANEEKKRAAKELYESGENLILIAQKLEIKESTLRSWKRRGKWEQSATPKTLQKMQSKKASERQLKKELGDDAEKLVENNFLTSNQKLFCMYYVTCFNATKAYQKAYKCSRKTAGSNGYRMLKNAEIKKCIRELKENRLNKAMLNPSDIFQKYIDIAFSDITDFVEFGSEKTEDGTRQSYMRFKSDAKVDGTLIAEISMGQTKKIKLEDRQKALAWLADHMDLATEEQKAQVEYIKSKTAAVNKALTGEGAEIEDVDDLEEEIYGSTEE</sequence>
<dbReference type="Pfam" id="PF01527">
    <property type="entry name" value="HTH_Tnp_1"/>
    <property type="match status" value="1"/>
</dbReference>
<evidence type="ECO:0000313" key="5">
    <source>
        <dbReference type="Proteomes" id="UP000214689"/>
    </source>
</evidence>
<gene>
    <name evidence="4" type="ORF">AXF17_02255</name>
</gene>
<dbReference type="EMBL" id="CP016199">
    <property type="protein sequence ID" value="ASS37402.1"/>
    <property type="molecule type" value="Genomic_DNA"/>
</dbReference>
<dbReference type="AlphaFoldDB" id="A0A223AR39"/>
<protein>
    <recommendedName>
        <fullName evidence="6">Phage portal protein</fullName>
    </recommendedName>
</protein>
<dbReference type="GO" id="GO:0051276">
    <property type="term" value="P:chromosome organization"/>
    <property type="evidence" value="ECO:0007669"/>
    <property type="project" value="InterPro"/>
</dbReference>
<dbReference type="Proteomes" id="UP000214689">
    <property type="component" value="Chromosome"/>
</dbReference>
<name>A0A223AR39_9FIRM</name>
<dbReference type="InterPro" id="IPR002514">
    <property type="entry name" value="Transposase_8"/>
</dbReference>